<comment type="similarity">
    <text evidence="5">Belongs to the NRP synthetase family.</text>
</comment>
<dbReference type="Pfam" id="PF00550">
    <property type="entry name" value="PP-binding"/>
    <property type="match status" value="6"/>
</dbReference>
<evidence type="ECO:0000256" key="1">
    <source>
        <dbReference type="ARBA" id="ARBA00004924"/>
    </source>
</evidence>
<dbReference type="GO" id="GO:0031169">
    <property type="term" value="P:ferrichrome biosynthetic process"/>
    <property type="evidence" value="ECO:0007669"/>
    <property type="project" value="UniProtKB-ARBA"/>
</dbReference>
<keyword evidence="2" id="KW-0596">Phosphopantetheine</keyword>
<keyword evidence="9" id="KW-1185">Reference proteome</keyword>
<dbReference type="InterPro" id="IPR020845">
    <property type="entry name" value="AMP-binding_CS"/>
</dbReference>
<evidence type="ECO:0000313" key="8">
    <source>
        <dbReference type="EMBL" id="PSR82681.1"/>
    </source>
</evidence>
<dbReference type="InterPro" id="IPR009081">
    <property type="entry name" value="PP-bd_ACP"/>
</dbReference>
<dbReference type="SUPFAM" id="SSF56801">
    <property type="entry name" value="Acetyl-CoA synthetase-like"/>
    <property type="match status" value="3"/>
</dbReference>
<dbReference type="Proteomes" id="UP000241462">
    <property type="component" value="Unassembled WGS sequence"/>
</dbReference>
<feature type="domain" description="Carrier" evidence="7">
    <location>
        <begin position="2198"/>
        <end position="2275"/>
    </location>
</feature>
<dbReference type="SUPFAM" id="SSF52777">
    <property type="entry name" value="CoA-dependent acyltransferases"/>
    <property type="match status" value="12"/>
</dbReference>
<dbReference type="InterPro" id="IPR045851">
    <property type="entry name" value="AMP-bd_C_sf"/>
</dbReference>
<dbReference type="CDD" id="cd19542">
    <property type="entry name" value="CT_NRPS-like"/>
    <property type="match status" value="2"/>
</dbReference>
<dbReference type="SMART" id="SM00823">
    <property type="entry name" value="PKS_PP"/>
    <property type="match status" value="4"/>
</dbReference>
<gene>
    <name evidence="8" type="ORF">BD289DRAFT_345397</name>
</gene>
<feature type="domain" description="Carrier" evidence="7">
    <location>
        <begin position="3872"/>
        <end position="3945"/>
    </location>
</feature>
<dbReference type="InterPro" id="IPR023213">
    <property type="entry name" value="CAT-like_dom_sf"/>
</dbReference>
<dbReference type="InParanoid" id="A0A2T3A4I2"/>
<dbReference type="InterPro" id="IPR036736">
    <property type="entry name" value="ACP-like_sf"/>
</dbReference>
<dbReference type="FunFam" id="3.30.300.30:FF:000015">
    <property type="entry name" value="Nonribosomal peptide synthase SidD"/>
    <property type="match status" value="1"/>
</dbReference>
<dbReference type="NCBIfam" id="NF003417">
    <property type="entry name" value="PRK04813.1"/>
    <property type="match status" value="3"/>
</dbReference>
<evidence type="ECO:0000259" key="7">
    <source>
        <dbReference type="PROSITE" id="PS50075"/>
    </source>
</evidence>
<keyword evidence="4" id="KW-0436">Ligase</keyword>
<dbReference type="GO" id="GO:0010106">
    <property type="term" value="P:cellular response to iron ion starvation"/>
    <property type="evidence" value="ECO:0007669"/>
    <property type="project" value="UniProtKB-ARBA"/>
</dbReference>
<dbReference type="InterPro" id="IPR006162">
    <property type="entry name" value="Ppantetheine_attach_site"/>
</dbReference>
<dbReference type="Gene3D" id="3.40.50.12780">
    <property type="entry name" value="N-terminal domain of ligase-like"/>
    <property type="match status" value="3"/>
</dbReference>
<dbReference type="PROSITE" id="PS50075">
    <property type="entry name" value="CARRIER"/>
    <property type="match status" value="6"/>
</dbReference>
<dbReference type="Pfam" id="PF00501">
    <property type="entry name" value="AMP-binding"/>
    <property type="match status" value="3"/>
</dbReference>
<dbReference type="InterPro" id="IPR010071">
    <property type="entry name" value="AA_adenyl_dom"/>
</dbReference>
<feature type="non-terminal residue" evidence="8">
    <location>
        <position position="1"/>
    </location>
</feature>
<dbReference type="NCBIfam" id="TIGR01733">
    <property type="entry name" value="AA-adenyl-dom"/>
    <property type="match status" value="3"/>
</dbReference>
<dbReference type="Gene3D" id="1.10.1200.10">
    <property type="entry name" value="ACP-like"/>
    <property type="match status" value="6"/>
</dbReference>
<dbReference type="OrthoDB" id="416786at2759"/>
<dbReference type="EMBL" id="KZ678473">
    <property type="protein sequence ID" value="PSR82681.1"/>
    <property type="molecule type" value="Genomic_DNA"/>
</dbReference>
<comment type="pathway">
    <text evidence="1">Siderophore biosynthesis.</text>
</comment>
<dbReference type="SUPFAM" id="SSF47336">
    <property type="entry name" value="ACP-like"/>
    <property type="match status" value="6"/>
</dbReference>
<feature type="region of interest" description="Disordered" evidence="6">
    <location>
        <begin position="2467"/>
        <end position="2486"/>
    </location>
</feature>
<dbReference type="PANTHER" id="PTHR45527">
    <property type="entry name" value="NONRIBOSOMAL PEPTIDE SYNTHETASE"/>
    <property type="match status" value="1"/>
</dbReference>
<dbReference type="InterPro" id="IPR020806">
    <property type="entry name" value="PKS_PP-bd"/>
</dbReference>
<dbReference type="Gene3D" id="3.30.300.30">
    <property type="match status" value="3"/>
</dbReference>
<feature type="domain" description="Carrier" evidence="7">
    <location>
        <begin position="4433"/>
        <end position="4506"/>
    </location>
</feature>
<dbReference type="STRING" id="2025994.A0A2T3A4I2"/>
<dbReference type="FunFam" id="3.30.300.30:FF:000033">
    <property type="entry name" value="Nonribosomal siderophore peptide synthase SidC"/>
    <property type="match status" value="1"/>
</dbReference>
<evidence type="ECO:0000313" key="9">
    <source>
        <dbReference type="Proteomes" id="UP000241462"/>
    </source>
</evidence>
<evidence type="ECO:0000256" key="4">
    <source>
        <dbReference type="ARBA" id="ARBA00022598"/>
    </source>
</evidence>
<dbReference type="Gene3D" id="3.30.559.10">
    <property type="entry name" value="Chloramphenicol acetyltransferase-like domain"/>
    <property type="match status" value="6"/>
</dbReference>
<dbReference type="GO" id="GO:0005737">
    <property type="term" value="C:cytoplasm"/>
    <property type="evidence" value="ECO:0007669"/>
    <property type="project" value="TreeGrafter"/>
</dbReference>
<organism evidence="8 9">
    <name type="scientific">Coniella lustricola</name>
    <dbReference type="NCBI Taxonomy" id="2025994"/>
    <lineage>
        <taxon>Eukaryota</taxon>
        <taxon>Fungi</taxon>
        <taxon>Dikarya</taxon>
        <taxon>Ascomycota</taxon>
        <taxon>Pezizomycotina</taxon>
        <taxon>Sordariomycetes</taxon>
        <taxon>Sordariomycetidae</taxon>
        <taxon>Diaporthales</taxon>
        <taxon>Schizoparmaceae</taxon>
        <taxon>Coniella</taxon>
    </lineage>
</organism>
<proteinExistence type="inferred from homology"/>
<feature type="domain" description="Carrier" evidence="7">
    <location>
        <begin position="1610"/>
        <end position="1688"/>
    </location>
</feature>
<feature type="non-terminal residue" evidence="8">
    <location>
        <position position="4995"/>
    </location>
</feature>
<protein>
    <submittedName>
        <fullName evidence="8">Non-ribosomal peptide synthetase</fullName>
    </submittedName>
</protein>
<reference evidence="8 9" key="1">
    <citation type="journal article" date="2018" name="Mycol. Prog.">
        <title>Coniella lustricola, a new species from submerged detritus.</title>
        <authorList>
            <person name="Raudabaugh D.B."/>
            <person name="Iturriaga T."/>
            <person name="Carver A."/>
            <person name="Mondo S."/>
            <person name="Pangilinan J."/>
            <person name="Lipzen A."/>
            <person name="He G."/>
            <person name="Amirebrahimi M."/>
            <person name="Grigoriev I.V."/>
            <person name="Miller A.N."/>
        </authorList>
    </citation>
    <scope>NUCLEOTIDE SEQUENCE [LARGE SCALE GENOMIC DNA]</scope>
    <source>
        <strain evidence="8 9">B22-T-1</strain>
    </source>
</reference>
<evidence type="ECO:0000256" key="2">
    <source>
        <dbReference type="ARBA" id="ARBA00022450"/>
    </source>
</evidence>
<dbReference type="CDD" id="cd05918">
    <property type="entry name" value="A_NRPS_SidN3_like"/>
    <property type="match status" value="3"/>
</dbReference>
<dbReference type="GO" id="GO:0016874">
    <property type="term" value="F:ligase activity"/>
    <property type="evidence" value="ECO:0007669"/>
    <property type="project" value="UniProtKB-KW"/>
</dbReference>
<feature type="compositionally biased region" description="Low complexity" evidence="6">
    <location>
        <begin position="2472"/>
        <end position="2486"/>
    </location>
</feature>
<name>A0A2T3A4I2_9PEZI</name>
<feature type="domain" description="Carrier" evidence="7">
    <location>
        <begin position="542"/>
        <end position="615"/>
    </location>
</feature>
<evidence type="ECO:0000256" key="5">
    <source>
        <dbReference type="ARBA" id="ARBA00029454"/>
    </source>
</evidence>
<dbReference type="Gene3D" id="3.30.559.30">
    <property type="entry name" value="Nonribosomal peptide synthetase, condensation domain"/>
    <property type="match status" value="6"/>
</dbReference>
<dbReference type="InterPro" id="IPR001242">
    <property type="entry name" value="Condensation_dom"/>
</dbReference>
<dbReference type="GO" id="GO:0043041">
    <property type="term" value="P:amino acid activation for nonribosomal peptide biosynthetic process"/>
    <property type="evidence" value="ECO:0007669"/>
    <property type="project" value="TreeGrafter"/>
</dbReference>
<evidence type="ECO:0000256" key="3">
    <source>
        <dbReference type="ARBA" id="ARBA00022553"/>
    </source>
</evidence>
<dbReference type="FunFam" id="3.40.50.12780:FF:000024">
    <property type="entry name" value="Nonribosomal siderophore peptide synthase SidC"/>
    <property type="match status" value="2"/>
</dbReference>
<dbReference type="PANTHER" id="PTHR45527:SF1">
    <property type="entry name" value="FATTY ACID SYNTHASE"/>
    <property type="match status" value="1"/>
</dbReference>
<dbReference type="GO" id="GO:0031177">
    <property type="term" value="F:phosphopantetheine binding"/>
    <property type="evidence" value="ECO:0007669"/>
    <property type="project" value="InterPro"/>
</dbReference>
<dbReference type="PROSITE" id="PS00012">
    <property type="entry name" value="PHOSPHOPANTETHEINE"/>
    <property type="match status" value="5"/>
</dbReference>
<dbReference type="InterPro" id="IPR042099">
    <property type="entry name" value="ANL_N_sf"/>
</dbReference>
<dbReference type="InterPro" id="IPR000873">
    <property type="entry name" value="AMP-dep_synth/lig_dom"/>
</dbReference>
<feature type="domain" description="Carrier" evidence="7">
    <location>
        <begin position="3301"/>
        <end position="3378"/>
    </location>
</feature>
<accession>A0A2T3A4I2</accession>
<keyword evidence="3" id="KW-0597">Phosphoprotein</keyword>
<dbReference type="Pfam" id="PF00668">
    <property type="entry name" value="Condensation"/>
    <property type="match status" value="6"/>
</dbReference>
<sequence length="4995" mass="549530">TLSVLNPNPQRMPGPALLHRLIKDDAPHDIPAIDYRDADGTRHSVTYAELHRQADRLALSILKVLPNDRQDGQLIVPLLLPQCPELYISQLAILKAGGAFCPLNLDAPPERIRFIFGDVAARVVITSRSLQSKINALESDVALVVVDDQDEPFQDDLEQQEHTTTIQETKPGNLAYVMYTSGSTGTPKGVGISHDAATQALLAHDRYIPHFSRFLQFAAPTFDVSVFEIFFPLLRGATLVSCHRATMLNDLPAALRDLKVDACELTPTVAGSLLRSRENTPSLRLLLTIGEMLTEPVVREFGGDENKTSMLWAMYGPTEATIHCTLQPACHSSSSPNNVGFPLDTVSAFVLQPLQDDDEDKDAASPSSQFAVLPMGEMGELAVGGFQTAIGYINRPEQTSKVFIDTPYGRLYRTGDKARFKKDGTIECFGRISDGQIKLRGQRIELGEIEQAVLRTSGCHGAVAAVIRGVIVVFCDTDAQNEKTQDKILQVCGDWLPSYMVPGDVVLINAFPRLPSGKVDRKQLKVDYEESQSNEVESSGDGFRDNVERQLSRLVQDVLGIKLLSSSTLSGAGIDSLASIKLASHLRSSGFAVSAIDILNSRTLASLRSIVQQEQSVSENLSSQLPSEEDAERIASVASTLGVQVDTIETVTACTPTQLSMLSETLHNTQAYFNWIELQLPANYSLEAITAWFEELARCNEALRTGFVAFEGVFRQIIWRKLITGSVRGVRALSRQSRLDEAGFKNPFAVQILVSESTQPTTVLLQIHHALYDGWSFDILLADLNLLASGGTVNSRPPFRLVSDYYNSTDFSRHADHAREYWAEHLLGYQPSPMPQLLSEHSQTAQSLSVQHTLDLKASEVHNVTSLLDISPQVLFQACLLWLWGSIQGSDDVVIGNVTSGRTIPVNGVEDVVGPCLTSIPLRAKLGQVCTIKELLQSIHATNRESLTHCTLPLVDIKKAAGITPGQTLYDALFVYQESIPSRLSHKDSDQVRKVAHEDYLETKLLVEVEPKDGRFQLRAIYHADVFHPDHVQQLVQQFECSLMNMVGGLNLEIGSISSSFPDQLLSIYNANPKSLEGCCDIASLFEKTVAQHPKREAICFAKSVEDGAADLELINYGELNDLANKIARHLKTLGVEEGQNIAIIMEKSIMLYAGILAILKTGCAYLPLLPSTPRARIHTILTQAQVFLCISDDISADHLPEPVACRFVGLRTANYQHHSCENIGTTVDPSRVANIIYTSGSTGVPKGVCVTQLNICSNLDVLSRIYPVKHDSRMLQVCSQAFDVSVFEILFSLTRGMCLCSGTNDTLFSDLERSINAMKVTHLSMTTTVASLVDPVNVPQVEFLVTSGEPMTVEVAKKWVGKLYQGYGPSETTNICSAKKMTSRDQIRHLGHTFENTSAAVLAPNSMDVLPIGCVGEFCFGGDQVVAGYLNLPAVTQEKFILHPKLGRIYRSGDIGRMLADGSLLIVGRVDDQIKLRGQRIELGEVNNVVAVSSVVSNCVTLLVNVGDDSSSQQLACFYVLKSAHENGASLLQNATERSTKDKEAIFQHLRSRLPGYMVPSYLIPISSIPLTSSGKVDKAKLSAVFGSLGSKDLEALSSSAHSMEEAAGDWSEEECKVAAVLATALKVPIQEIGRWTPLTSLGLDSISAISVAKQLQESFVQRRLPISVILQGTSVARLAALLQDGQPQQKSDTLESGNQRLEVFSADFVENVRGQIAQKGGEIEAVLPCTPLQEAMLASSAGSSSYLNKMLLRLNGDLAASSTTAMKEHWSVMFRRHGILRTCFFTTNDREYAVAQCVLKKWEPKWVDLTAAHGSLSLDEAINKHVEAVPAAIDSGKPPVSLALIQDASSGDTGRSQYYLSFICHHAMYDGVAISQLLKEVEMVASGVQFAEPAPSYEPFLREMLNLPADTDDFWMKHLRDVNIRSLPRLSSLSKTETTAPSDGRDSLVRALDISLSGLEASLKTLNVSMLSLLQASWGTLLRLVSQSEDVCFGNVVSGRSAAVDRVEELVAPCFNTIPTRINFDRQRRNKDLLRFFQLLNPQLLQYQFAPLRRIQAVTAKKSNMNGSPSARLFDTLLLLQQSPRALDETMWTLERDDGEMDFPLVCEVTPWSERDEVEVKLHFDRSYISDDYATFVYDTLCFIVSSFSRYSSSHVLTRNSLPAALQQRLDALNLVYERTEQNVDVVSSSQFSFNDDWSESERIVRSVLSKISNTPEDNITRNMVFFKLGLDSINAIQIAAMLRKQGFATITAADVLEGPTCTKLAEKLVQLSSSVEAEVPLYDLTSFQQDARTLIQDSGGISWDSVEQILPCTPLQMGLLAEFVASEGDAYLNFLSFEFEAGFTASQVRDAWVQVTERFEMLRTGFVPLDHEDATYAMLQYKFGETTLPVHIQDEGFDLPTWRSEAGRAVFGNLRQPPWQVALIHKAASMSLEMHLSIHHVLYDAHSLQVIVSALGQALIGETISADDNNNNNNNSSSSSSSSSISAAVRDIITHTKQCARTAQNFWETQAANAVVNKFPVMTLLREDEREIQVKSKISILSQSSLEQAVKKTGFTIQAVAQAAWLRILSSYLGEPAVVFGTIFSGRDPESTRNTAFPCIMTLPVVGQNVSSNRELVEAMMAYNVKLQRHQWTPLTHVQRWLGHPNTKLFDTLLVYQKFEHDAHGTNSDECRPWRVIDEKASIDYPVSLEIEPQRDGAVELRLTFFTDILPREQAELLLAQFDAVFSDLLQFPGRQEDDLFKTRQDLFAILPAAEPELKTQITFLHEFVEISAQAQPEKTALQFVSAFQNDKPLSREWTYKALNENGNKVANMLAPHITTGDIVAVCFDKCPEAHFAMLGILKAGCALLALDPGAPSARKEFILQDSGAAVLLIDKARSLDLGFDVSVPVLRVDEDALLLANSATPTLTRELTPQDRSYCLYTSGTTGTPKGCEITHENAVQAMLAFQVLFEGHWQPTSKWLQFASYHFDVSVLEQYWTWSVGIALVAAPRDVILEDLAGTISRLEVTHIDLTPSLARLIHPDEVPSLCRGVFITGGEELKQEILDTWGPKRVIHNFYGPTEATIGVTTFSCVPENGRPSNIGKQFPNVGSFVLKPGTDIPVLKGGVGELCVSGKLVGKGYLNRSQLTNERFPTLATFGERVYRTGDLVRVLHDGCFDFLGRADDQVKLRGQRLEIGEINHCIKTGVEEVTDVVTLVIRNKKQQKDLLVSFVITTQHPQSQEQALDVLGGEDAARIGAQVQRACREKLPGYMVPTYVLLLPFIPLSPNNKAEFKELRALFNKLSPEQLVAPSTASNSGLLDAFGHKVCMALSGMTGIPEREISSTTSIFELGVDSITAIRLATALKREGLKHATPAIILRNPTVGDLAQALKAAQKQQLHRAYSTNDIIEAKQAVEACHHRHRGAICRTLRVTPQEIEYIAPCSALQQGMISRSRTEDKTGAYFNTFRFDLVESVELARLRSAWEQLVARNAVLRTRFVSTTEGFVQVALKEAGAPWMEIQVELKNGDESGGDGNLDEVLERHRKSWVEANGWNIDAPLEFLAVSHGERRLLVVHIFHAIYDANSFELMLDEVVDSYNDQDAANAPGFLEALLHGPLKNHSSSKEFWVEHLRDVSFGPTPRISETPSQECLGVSRQVHFSDLDKIRVKLGVTHQALVQALWSVTLQEHINSSVTFGIIVSGRSLDMENVDKAIGPLFNTVPYHHRYSKRQTWAAAVRQCHEFNTAILPFQHVPLRDVQKWCSGGQPLFDSLFSFQRRPSATGSADRDGLWRQVESSVNADYPLALEVTLLADDVLQALAVTSSGFSDMATLSKLLDTFEKNAKAMVEDVDSLVLPNAAHLAHVEAFNGWKGGSDVVSEPIGDEADFEWTSQATAIRNEMALLAGIEASALTPKTSLLELGLDSIDTIKLSARLRRVDITLTNSELIKGQSIAEFVVILRNKEAAEGEAADSGYSSEAEDPSTPLKRYFEDSGFNLENVQDILPPTPLQDSMVSEMIQSDFRRYFNHDVLELSPGTDVSRLKSAWQTVIKNSPILRTVFVEVETSAFAFTFAQLVLRDLSFNIHEVDIASLDDTAELMELARTRAFAGRGSADLIQLTFARFREKICVVFSIAHALYDGWSLGLLHRDVEAAYNGTYAPRQEYTGYLGEIIRSGKHEAQDFWSDYVSGAAPSIFPSRNEALAEAKVNKAENAMTISATTLKTFCKRHAISQQAVAQVCWAAVLATHCQQLDVTFGVVLSGRDSEASEAMLFPTMNTVPVRAVFHGSAAAFLRYMQENMTNINQFQHFPLRKIQAMLPNRQQGSLFNTLFILQKRGIADVEGGEPFVKSVSGSSAVEYPVCVEMEIQGEGIVWRTACDDAFLTTDGTQKLLEELDSVLTFLVNGSESDMLQVGEDGVSICGLPPFRPQQEEPDKAQKEEDVVEEGGEEYEWSTREATIRSVLAEVSATAEESIKKNHSIYHLGLDSISAIKVSTLLRKKGISVTVREMIQAASIKQIAAKASLAKQTAPSALDGVMTTATTSDGISVAINKILEGIQIKEHLRTAGIVPSDVEELLPATAMQAHMLSVWQNTNGSVFFTEFRYRLSGVSSGQVIDDAWRALARHHAILRTVFVATGSHTTPFVQAVLRSAAEMESPFWALDVQADGDSDGHKWIVRLRLHHALYDGVSLPLLIGDFKRLLSNAGQGMASHNDDFSVWKSLIAASAYPQAVQKRRCFWEEYLRGLCSSPLSLQDTTVNTDTPTKDPEAAAAAVERVVLLRRAALANTSNLKALCAQHGVSIQALFLAAYAKTLAFSSSCLHQTDTQGVHDVIFGVYLANRAAEIGDRENGALLPLPFPRLCLVPLRVRIASPSTSIVELAAEIQRDLHRISEPENVAVGLWEVQAWTGVVVDSFVNFLSLPDEVEDDNHEVRDKTLPTATSGRAVDIGTVSIVSGLTPLRWLEANVVKDAYPDAVDVEAALQPDGAMDIGVFGSHGKLGDNGAATLIDLITEVLH</sequence>
<evidence type="ECO:0000256" key="6">
    <source>
        <dbReference type="SAM" id="MobiDB-lite"/>
    </source>
</evidence>
<dbReference type="PROSITE" id="PS00455">
    <property type="entry name" value="AMP_BINDING"/>
    <property type="match status" value="2"/>
</dbReference>